<dbReference type="EMBL" id="OIVN01000615">
    <property type="protein sequence ID" value="SPC83021.1"/>
    <property type="molecule type" value="Genomic_DNA"/>
</dbReference>
<protein>
    <submittedName>
        <fullName evidence="1">Uncharacterized protein</fullName>
    </submittedName>
</protein>
<evidence type="ECO:0000313" key="1">
    <source>
        <dbReference type="EMBL" id="SPC81621.1"/>
    </source>
</evidence>
<organism evidence="1">
    <name type="scientific">Fagus sylvatica</name>
    <name type="common">Beechnut</name>
    <dbReference type="NCBI Taxonomy" id="28930"/>
    <lineage>
        <taxon>Eukaryota</taxon>
        <taxon>Viridiplantae</taxon>
        <taxon>Streptophyta</taxon>
        <taxon>Embryophyta</taxon>
        <taxon>Tracheophyta</taxon>
        <taxon>Spermatophyta</taxon>
        <taxon>Magnoliopsida</taxon>
        <taxon>eudicotyledons</taxon>
        <taxon>Gunneridae</taxon>
        <taxon>Pentapetalae</taxon>
        <taxon>rosids</taxon>
        <taxon>fabids</taxon>
        <taxon>Fagales</taxon>
        <taxon>Fagaceae</taxon>
        <taxon>Fagus</taxon>
    </lineage>
</organism>
<gene>
    <name evidence="2" type="ORF">FSB_LOCUS10903</name>
    <name evidence="1" type="ORF">FSB_LOCUS9503</name>
</gene>
<dbReference type="AlphaFoldDB" id="A0A2N9F411"/>
<proteinExistence type="predicted"/>
<sequence>MSVNVRVVLLVGYDTTLYIPCRVWNSLGLSGLQRVGCSLGWLLPEPSQVVFYSIAYYMQHGMTQLGILFPKGADDHARFILPKEVERVLDHRGSTCTPPSISTGVKGEGWILVFHVLDIKGFVVEPVPSPAPPESGFDPKVQ</sequence>
<dbReference type="EMBL" id="OIVN01000525">
    <property type="protein sequence ID" value="SPC81621.1"/>
    <property type="molecule type" value="Genomic_DNA"/>
</dbReference>
<name>A0A2N9F411_FAGSY</name>
<accession>A0A2N9F411</accession>
<reference evidence="1" key="1">
    <citation type="submission" date="2018-02" db="EMBL/GenBank/DDBJ databases">
        <authorList>
            <person name="Cohen D.B."/>
            <person name="Kent A.D."/>
        </authorList>
    </citation>
    <scope>NUCLEOTIDE SEQUENCE</scope>
</reference>
<evidence type="ECO:0000313" key="2">
    <source>
        <dbReference type="EMBL" id="SPC83021.1"/>
    </source>
</evidence>